<comment type="subcellular location">
    <subcellularLocation>
        <location evidence="1">Membrane</location>
    </subcellularLocation>
</comment>
<dbReference type="GO" id="GO:0071526">
    <property type="term" value="P:semaphorin-plexin signaling pathway"/>
    <property type="evidence" value="ECO:0007669"/>
    <property type="project" value="TreeGrafter"/>
</dbReference>
<comment type="caution">
    <text evidence="6">Lacks conserved residue(s) required for the propagation of feature annotation.</text>
</comment>
<feature type="chain" id="PRO_5004778966" evidence="7">
    <location>
        <begin position="18"/>
        <end position="586"/>
    </location>
</feature>
<dbReference type="SMART" id="SM00630">
    <property type="entry name" value="Sema"/>
    <property type="match status" value="1"/>
</dbReference>
<dbReference type="Pfam" id="PF01437">
    <property type="entry name" value="PSI"/>
    <property type="match status" value="1"/>
</dbReference>
<keyword evidence="3" id="KW-0472">Membrane</keyword>
<dbReference type="GO" id="GO:0009897">
    <property type="term" value="C:external side of plasma membrane"/>
    <property type="evidence" value="ECO:0007669"/>
    <property type="project" value="TreeGrafter"/>
</dbReference>
<dbReference type="PROSITE" id="PS51004">
    <property type="entry name" value="SEMA"/>
    <property type="match status" value="1"/>
</dbReference>
<dbReference type="GO" id="GO:0050727">
    <property type="term" value="P:regulation of inflammatory response"/>
    <property type="evidence" value="ECO:0007669"/>
    <property type="project" value="TreeGrafter"/>
</dbReference>
<keyword evidence="7" id="KW-0732">Signal</keyword>
<evidence type="ECO:0000256" key="6">
    <source>
        <dbReference type="PROSITE-ProRule" id="PRU00352"/>
    </source>
</evidence>
<protein>
    <submittedName>
        <fullName evidence="9">Semaphorin-7A-like protein</fullName>
    </submittedName>
</protein>
<dbReference type="InterPro" id="IPR015943">
    <property type="entry name" value="WD40/YVTN_repeat-like_dom_sf"/>
</dbReference>
<dbReference type="Pfam" id="PF01403">
    <property type="entry name" value="Sema"/>
    <property type="match status" value="1"/>
</dbReference>
<dbReference type="Gene3D" id="2.130.10.10">
    <property type="entry name" value="YVTN repeat-like/Quinoprotein amine dehydrogenase"/>
    <property type="match status" value="1"/>
</dbReference>
<dbReference type="GO" id="GO:0007411">
    <property type="term" value="P:axon guidance"/>
    <property type="evidence" value="ECO:0007669"/>
    <property type="project" value="TreeGrafter"/>
</dbReference>
<dbReference type="Gene3D" id="3.30.1680.10">
    <property type="entry name" value="ligand-binding face of the semaphorins, domain 2"/>
    <property type="match status" value="1"/>
</dbReference>
<feature type="domain" description="Sema" evidence="8">
    <location>
        <begin position="19"/>
        <end position="455"/>
    </location>
</feature>
<dbReference type="AlphaFoldDB" id="V9KQD5"/>
<dbReference type="SUPFAM" id="SSF103575">
    <property type="entry name" value="Plexin repeat"/>
    <property type="match status" value="1"/>
</dbReference>
<proteinExistence type="evidence at transcript level"/>
<dbReference type="InterPro" id="IPR002165">
    <property type="entry name" value="Plexin_repeat"/>
</dbReference>
<dbReference type="GO" id="GO:0030335">
    <property type="term" value="P:positive regulation of cell migration"/>
    <property type="evidence" value="ECO:0007669"/>
    <property type="project" value="TreeGrafter"/>
</dbReference>
<dbReference type="GO" id="GO:0001755">
    <property type="term" value="P:neural crest cell migration"/>
    <property type="evidence" value="ECO:0007669"/>
    <property type="project" value="TreeGrafter"/>
</dbReference>
<dbReference type="EMBL" id="JW867766">
    <property type="protein sequence ID" value="AFP00284.1"/>
    <property type="molecule type" value="mRNA"/>
</dbReference>
<name>V9KQD5_CALMI</name>
<evidence type="ECO:0000256" key="3">
    <source>
        <dbReference type="ARBA" id="ARBA00023136"/>
    </source>
</evidence>
<dbReference type="InterPro" id="IPR027231">
    <property type="entry name" value="Semaphorin"/>
</dbReference>
<comment type="similarity">
    <text evidence="2">Belongs to the semaphorin family.</text>
</comment>
<dbReference type="GO" id="GO:0030215">
    <property type="term" value="F:semaphorin receptor binding"/>
    <property type="evidence" value="ECO:0007669"/>
    <property type="project" value="InterPro"/>
</dbReference>
<dbReference type="GO" id="GO:0045499">
    <property type="term" value="F:chemorepellent activity"/>
    <property type="evidence" value="ECO:0007669"/>
    <property type="project" value="TreeGrafter"/>
</dbReference>
<dbReference type="SUPFAM" id="SSF101912">
    <property type="entry name" value="Sema domain"/>
    <property type="match status" value="1"/>
</dbReference>
<feature type="non-terminal residue" evidence="9">
    <location>
        <position position="586"/>
    </location>
</feature>
<dbReference type="GO" id="GO:0005178">
    <property type="term" value="F:integrin binding"/>
    <property type="evidence" value="ECO:0007669"/>
    <property type="project" value="TreeGrafter"/>
</dbReference>
<evidence type="ECO:0000256" key="5">
    <source>
        <dbReference type="ARBA" id="ARBA00023180"/>
    </source>
</evidence>
<dbReference type="InterPro" id="IPR001627">
    <property type="entry name" value="Semap_dom"/>
</dbReference>
<evidence type="ECO:0000256" key="1">
    <source>
        <dbReference type="ARBA" id="ARBA00004370"/>
    </source>
</evidence>
<dbReference type="Gene3D" id="2.60.40.10">
    <property type="entry name" value="Immunoglobulins"/>
    <property type="match status" value="1"/>
</dbReference>
<accession>V9KQD5</accession>
<dbReference type="PANTHER" id="PTHR11036:SF80">
    <property type="entry name" value="SEMAPHORIN-7A"/>
    <property type="match status" value="1"/>
</dbReference>
<dbReference type="SMART" id="SM00423">
    <property type="entry name" value="PSI"/>
    <property type="match status" value="1"/>
</dbReference>
<evidence type="ECO:0000313" key="9">
    <source>
        <dbReference type="EMBL" id="AFP00284.1"/>
    </source>
</evidence>
<dbReference type="GO" id="GO:0007229">
    <property type="term" value="P:integrin-mediated signaling pathway"/>
    <property type="evidence" value="ECO:0007669"/>
    <property type="project" value="TreeGrafter"/>
</dbReference>
<organism evidence="9">
    <name type="scientific">Callorhinchus milii</name>
    <name type="common">Ghost shark</name>
    <dbReference type="NCBI Taxonomy" id="7868"/>
    <lineage>
        <taxon>Eukaryota</taxon>
        <taxon>Metazoa</taxon>
        <taxon>Chordata</taxon>
        <taxon>Craniata</taxon>
        <taxon>Vertebrata</taxon>
        <taxon>Chondrichthyes</taxon>
        <taxon>Holocephali</taxon>
        <taxon>Chimaeriformes</taxon>
        <taxon>Callorhinchidae</taxon>
        <taxon>Callorhinchus</taxon>
    </lineage>
</organism>
<evidence type="ECO:0000256" key="4">
    <source>
        <dbReference type="ARBA" id="ARBA00023157"/>
    </source>
</evidence>
<dbReference type="InterPro" id="IPR016201">
    <property type="entry name" value="PSI"/>
</dbReference>
<sequence length="586" mass="66781">MVIPLVLLGIFWQCSSAASSAASSARLRWDLTDHKDNRVKFGREDYAVTLHEGNTVYIGGTNSVYKINIVNSSKVKIPVVDQKAIDDCNKDQLEYCENIITVLQRLDENKILVCGTNAQIPKCWHLAKDGSLSVIINGFNLPLGRGVSGYTPKQRTTSLYADRRLYSAVPLYRNGDQIVFQGYKDKKRVRTQDKWIQEPIFTNFVQSDDLIFMFFREKRVGTKNWEVDPWISRIARVCKADKGGSESDLFNKWTTFLKARLVCSLPSQNLHFNRLEDVFIDKSSTSSETRVYGIFSNSWNSTAVCVYSIGDILNVFKNSNFKGFTGKIPDHRPGTCVADSQRVPRDTLIFISEHAEMEQPINPIGGKPIIISKQHYFKKIVVDRIVGKAGLISHVLYLATENGKIQKVVEINESTFVISEIKVLSKPGPILSMFLDSQTKHLYINSAEELVQFPMPQCFRHTNTCENCVMARDPDCGWNSIRKQCETFDPKGAIIQDLQHGNHQRCNIREAILGFARQGPELRKETQQINISRDTKPPPMSLPCRKYSYHAEYSWKHKDQMLPCSSTRDDCLLLIERFSEPDYGFF</sequence>
<evidence type="ECO:0000259" key="8">
    <source>
        <dbReference type="PROSITE" id="PS51004"/>
    </source>
</evidence>
<dbReference type="InterPro" id="IPR013783">
    <property type="entry name" value="Ig-like_fold"/>
</dbReference>
<evidence type="ECO:0000256" key="2">
    <source>
        <dbReference type="ARBA" id="ARBA00009492"/>
    </source>
</evidence>
<evidence type="ECO:0000256" key="7">
    <source>
        <dbReference type="SAM" id="SignalP"/>
    </source>
</evidence>
<dbReference type="PANTHER" id="PTHR11036">
    <property type="entry name" value="SEMAPHORIN"/>
    <property type="match status" value="1"/>
</dbReference>
<keyword evidence="4" id="KW-1015">Disulfide bond</keyword>
<dbReference type="InterPro" id="IPR036352">
    <property type="entry name" value="Semap_dom_sf"/>
</dbReference>
<keyword evidence="5" id="KW-0325">Glycoprotein</keyword>
<reference evidence="9" key="1">
    <citation type="journal article" date="2014" name="Nature">
        <title>Elephant shark genome provides unique insights into gnathostome evolution.</title>
        <authorList>
            <consortium name="International Elephant Shark Genome Sequencing Consortium"/>
            <person name="Venkatesh B."/>
            <person name="Lee A.P."/>
            <person name="Ravi V."/>
            <person name="Maurya A.K."/>
            <person name="Lian M.M."/>
            <person name="Swann J.B."/>
            <person name="Ohta Y."/>
            <person name="Flajnik M.F."/>
            <person name="Sutoh Y."/>
            <person name="Kasahara M."/>
            <person name="Hoon S."/>
            <person name="Gangu V."/>
            <person name="Roy S.W."/>
            <person name="Irimia M."/>
            <person name="Korzh V."/>
            <person name="Kondrychyn I."/>
            <person name="Lim Z.W."/>
            <person name="Tay B.H."/>
            <person name="Tohari S."/>
            <person name="Kong K.W."/>
            <person name="Ho S."/>
            <person name="Lorente-Galdos B."/>
            <person name="Quilez J."/>
            <person name="Marques-Bonet T."/>
            <person name="Raney B.J."/>
            <person name="Ingham P.W."/>
            <person name="Tay A."/>
            <person name="Hillier L.W."/>
            <person name="Minx P."/>
            <person name="Boehm T."/>
            <person name="Wilson R.K."/>
            <person name="Brenner S."/>
            <person name="Warren W.C."/>
        </authorList>
    </citation>
    <scope>NUCLEOTIDE SEQUENCE</scope>
    <source>
        <tissue evidence="9">Spleen</tissue>
    </source>
</reference>
<feature type="signal peptide" evidence="7">
    <location>
        <begin position="1"/>
        <end position="17"/>
    </location>
</feature>